<name>A0A0A9FLS7_ARUDO</name>
<evidence type="ECO:0008006" key="3">
    <source>
        <dbReference type="Google" id="ProtNLM"/>
    </source>
</evidence>
<reference evidence="2" key="1">
    <citation type="submission" date="2014-09" db="EMBL/GenBank/DDBJ databases">
        <authorList>
            <person name="Magalhaes I.L.F."/>
            <person name="Oliveira U."/>
            <person name="Santos F.R."/>
            <person name="Vidigal T.H.D.A."/>
            <person name="Brescovit A.D."/>
            <person name="Santos A.J."/>
        </authorList>
    </citation>
    <scope>NUCLEOTIDE SEQUENCE</scope>
    <source>
        <tissue evidence="2">Shoot tissue taken approximately 20 cm above the soil surface</tissue>
    </source>
</reference>
<dbReference type="PANTHER" id="PTHR45717">
    <property type="entry name" value="OS12G0527900 PROTEIN"/>
    <property type="match status" value="1"/>
</dbReference>
<evidence type="ECO:0000256" key="1">
    <source>
        <dbReference type="ARBA" id="ARBA00007626"/>
    </source>
</evidence>
<dbReference type="PANTHER" id="PTHR45717:SF45">
    <property type="entry name" value="OS12G0527900 PROTEIN"/>
    <property type="match status" value="1"/>
</dbReference>
<dbReference type="AlphaFoldDB" id="A0A0A9FLS7"/>
<reference evidence="2" key="2">
    <citation type="journal article" date="2015" name="Data Brief">
        <title>Shoot transcriptome of the giant reed, Arundo donax.</title>
        <authorList>
            <person name="Barrero R.A."/>
            <person name="Guerrero F.D."/>
            <person name="Moolhuijzen P."/>
            <person name="Goolsby J.A."/>
            <person name="Tidwell J."/>
            <person name="Bellgard S.E."/>
            <person name="Bellgard M.I."/>
        </authorList>
    </citation>
    <scope>NUCLEOTIDE SEQUENCE</scope>
    <source>
        <tissue evidence="2">Shoot tissue taken approximately 20 cm above the soil surface</tissue>
    </source>
</reference>
<sequence>MRTQPEMRLRSGDHAMHIDLVAKVWGLASAEKFFEDMPECAKAPSTCNALLHTYTQIKTFAHVSDAACSSELFRSISLDFSHETSSCFSRLVCKHVAPAAFPFRTAPLRTPASKILDDPSSV</sequence>
<comment type="similarity">
    <text evidence="1">Belongs to the PPR family. P subfamily.</text>
</comment>
<proteinExistence type="inferred from homology"/>
<dbReference type="GO" id="GO:0005739">
    <property type="term" value="C:mitochondrion"/>
    <property type="evidence" value="ECO:0007669"/>
    <property type="project" value="TreeGrafter"/>
</dbReference>
<dbReference type="EMBL" id="GBRH01184594">
    <property type="protein sequence ID" value="JAE13302.1"/>
    <property type="molecule type" value="Transcribed_RNA"/>
</dbReference>
<accession>A0A0A9FLS7</accession>
<evidence type="ECO:0000313" key="2">
    <source>
        <dbReference type="EMBL" id="JAE13302.1"/>
    </source>
</evidence>
<organism evidence="2">
    <name type="scientific">Arundo donax</name>
    <name type="common">Giant reed</name>
    <name type="synonym">Donax arundinaceus</name>
    <dbReference type="NCBI Taxonomy" id="35708"/>
    <lineage>
        <taxon>Eukaryota</taxon>
        <taxon>Viridiplantae</taxon>
        <taxon>Streptophyta</taxon>
        <taxon>Embryophyta</taxon>
        <taxon>Tracheophyta</taxon>
        <taxon>Spermatophyta</taxon>
        <taxon>Magnoliopsida</taxon>
        <taxon>Liliopsida</taxon>
        <taxon>Poales</taxon>
        <taxon>Poaceae</taxon>
        <taxon>PACMAD clade</taxon>
        <taxon>Arundinoideae</taxon>
        <taxon>Arundineae</taxon>
        <taxon>Arundo</taxon>
    </lineage>
</organism>
<protein>
    <recommendedName>
        <fullName evidence="3">Pentatricopeptide repeat-containing protein</fullName>
    </recommendedName>
</protein>